<proteinExistence type="predicted"/>
<gene>
    <name evidence="1" type="ORF">PoB_002058400</name>
</gene>
<evidence type="ECO:0000313" key="1">
    <source>
        <dbReference type="EMBL" id="GFN94078.1"/>
    </source>
</evidence>
<dbReference type="Proteomes" id="UP000735302">
    <property type="component" value="Unassembled WGS sequence"/>
</dbReference>
<protein>
    <submittedName>
        <fullName evidence="1">Uncharacterized protein</fullName>
    </submittedName>
</protein>
<dbReference type="EMBL" id="BLXT01002413">
    <property type="protein sequence ID" value="GFN94078.1"/>
    <property type="molecule type" value="Genomic_DNA"/>
</dbReference>
<dbReference type="AlphaFoldDB" id="A0AAV3ZFG7"/>
<organism evidence="1 2">
    <name type="scientific">Plakobranchus ocellatus</name>
    <dbReference type="NCBI Taxonomy" id="259542"/>
    <lineage>
        <taxon>Eukaryota</taxon>
        <taxon>Metazoa</taxon>
        <taxon>Spiralia</taxon>
        <taxon>Lophotrochozoa</taxon>
        <taxon>Mollusca</taxon>
        <taxon>Gastropoda</taxon>
        <taxon>Heterobranchia</taxon>
        <taxon>Euthyneura</taxon>
        <taxon>Panpulmonata</taxon>
        <taxon>Sacoglossa</taxon>
        <taxon>Placobranchoidea</taxon>
        <taxon>Plakobranchidae</taxon>
        <taxon>Plakobranchus</taxon>
    </lineage>
</organism>
<keyword evidence="2" id="KW-1185">Reference proteome</keyword>
<evidence type="ECO:0000313" key="2">
    <source>
        <dbReference type="Proteomes" id="UP000735302"/>
    </source>
</evidence>
<sequence length="95" mass="10893">MLHAITKIHYEVKYYRSVIFDIRINQPLQYRTGVVRARRHMPWMRTGGGSSAGMARHTPSISWCPICTAEAGQSVGPSCREMCEFCKMIPFKMLI</sequence>
<reference evidence="1 2" key="1">
    <citation type="journal article" date="2021" name="Elife">
        <title>Chloroplast acquisition without the gene transfer in kleptoplastic sea slugs, Plakobranchus ocellatus.</title>
        <authorList>
            <person name="Maeda T."/>
            <person name="Takahashi S."/>
            <person name="Yoshida T."/>
            <person name="Shimamura S."/>
            <person name="Takaki Y."/>
            <person name="Nagai Y."/>
            <person name="Toyoda A."/>
            <person name="Suzuki Y."/>
            <person name="Arimoto A."/>
            <person name="Ishii H."/>
            <person name="Satoh N."/>
            <person name="Nishiyama T."/>
            <person name="Hasebe M."/>
            <person name="Maruyama T."/>
            <person name="Minagawa J."/>
            <person name="Obokata J."/>
            <person name="Shigenobu S."/>
        </authorList>
    </citation>
    <scope>NUCLEOTIDE SEQUENCE [LARGE SCALE GENOMIC DNA]</scope>
</reference>
<name>A0AAV3ZFG7_9GAST</name>
<comment type="caution">
    <text evidence="1">The sequence shown here is derived from an EMBL/GenBank/DDBJ whole genome shotgun (WGS) entry which is preliminary data.</text>
</comment>
<accession>A0AAV3ZFG7</accession>